<reference evidence="1 2" key="1">
    <citation type="journal article" date="2016" name="Nat. Commun.">
        <title>Thousands of microbial genomes shed light on interconnected biogeochemical processes in an aquifer system.</title>
        <authorList>
            <person name="Anantharaman K."/>
            <person name="Brown C.T."/>
            <person name="Hug L.A."/>
            <person name="Sharon I."/>
            <person name="Castelle C.J."/>
            <person name="Probst A.J."/>
            <person name="Thomas B.C."/>
            <person name="Singh A."/>
            <person name="Wilkins M.J."/>
            <person name="Karaoz U."/>
            <person name="Brodie E.L."/>
            <person name="Williams K.H."/>
            <person name="Hubbard S.S."/>
            <person name="Banfield J.F."/>
        </authorList>
    </citation>
    <scope>NUCLEOTIDE SEQUENCE [LARGE SCALE GENOMIC DNA]</scope>
</reference>
<evidence type="ECO:0000313" key="1">
    <source>
        <dbReference type="EMBL" id="OGG07193.1"/>
    </source>
</evidence>
<organism evidence="1 2">
    <name type="scientific">Candidatus Gottesmanbacteria bacterium RIFCSPHIGHO2_01_FULL_40_15</name>
    <dbReference type="NCBI Taxonomy" id="1798376"/>
    <lineage>
        <taxon>Bacteria</taxon>
        <taxon>Candidatus Gottesmaniibacteriota</taxon>
    </lineage>
</organism>
<comment type="caution">
    <text evidence="1">The sequence shown here is derived from an EMBL/GenBank/DDBJ whole genome shotgun (WGS) entry which is preliminary data.</text>
</comment>
<sequence length="147" mass="15929">MKDKTFIALSALFFLLFFIGIGAFTLNQPLSSILKAKNVAPSPLKSFAVVFPQIVSISDISRIDPAKIKVSVYIRGVDGSILPNRTVKLSADPPIVNIMPSDTSDTNTIGQAEFFVSSRETGKIKLIAKEVSSNIDIVNIPSVEFVE</sequence>
<name>A0A1F5Z497_9BACT</name>
<protein>
    <recommendedName>
        <fullName evidence="3">Big-1 domain-containing protein</fullName>
    </recommendedName>
</protein>
<accession>A0A1F5Z497</accession>
<evidence type="ECO:0000313" key="2">
    <source>
        <dbReference type="Proteomes" id="UP000177354"/>
    </source>
</evidence>
<proteinExistence type="predicted"/>
<evidence type="ECO:0008006" key="3">
    <source>
        <dbReference type="Google" id="ProtNLM"/>
    </source>
</evidence>
<dbReference type="EMBL" id="MFJF01000010">
    <property type="protein sequence ID" value="OGG07193.1"/>
    <property type="molecule type" value="Genomic_DNA"/>
</dbReference>
<gene>
    <name evidence="1" type="ORF">A2777_04930</name>
</gene>
<dbReference type="AlphaFoldDB" id="A0A1F5Z497"/>
<dbReference type="Proteomes" id="UP000177354">
    <property type="component" value="Unassembled WGS sequence"/>
</dbReference>